<dbReference type="AlphaFoldDB" id="A0A165BFF9"/>
<evidence type="ECO:0008006" key="4">
    <source>
        <dbReference type="Google" id="ProtNLM"/>
    </source>
</evidence>
<dbReference type="GeneID" id="63822189"/>
<dbReference type="OrthoDB" id="3364649at2759"/>
<dbReference type="PANTHER" id="PTHR14778:SF2">
    <property type="entry name" value="KINETOCHORE-ASSOCIATED PROTEIN DSN1 HOMOLOG"/>
    <property type="match status" value="1"/>
</dbReference>
<keyword evidence="3" id="KW-1185">Reference proteome</keyword>
<feature type="compositionally biased region" description="Basic and acidic residues" evidence="1">
    <location>
        <begin position="122"/>
        <end position="153"/>
    </location>
</feature>
<feature type="compositionally biased region" description="Pro residues" evidence="1">
    <location>
        <begin position="570"/>
        <end position="581"/>
    </location>
</feature>
<protein>
    <recommendedName>
        <fullName evidence="4">Mis12-Mtw1 protein family</fullName>
    </recommendedName>
</protein>
<dbReference type="RefSeq" id="XP_040758682.1">
    <property type="nucleotide sequence ID" value="XM_040905159.1"/>
</dbReference>
<feature type="compositionally biased region" description="Basic and acidic residues" evidence="1">
    <location>
        <begin position="203"/>
        <end position="215"/>
    </location>
</feature>
<feature type="region of interest" description="Disordered" evidence="1">
    <location>
        <begin position="1"/>
        <end position="229"/>
    </location>
</feature>
<sequence>MIPSQSQPTSKRKGHDDGNPLAATAKRLKRETSNRTGPSNKRKLNGEEQPGGLVIKRAVPSYSQILDSAASSSSQSSAPSHAAPRATSSQTNHSSHPIDASRHPSKRFKADSSTATLPQSAKGKERELHTGVRPDHDVEEDVRRMQSETDILRRKSQAAERSAGHLTSEIQFGPPRSSRSHAPQSSQRIRDTTQPLSQQETPTIERNRFMRDGPGSRRKRSLSRGKRISSSYEATGVISYPHTSVPSSSFHKHIDQDLPEPARARQLLIWCTHRAMTESPEQRQALSSILGEQQRPGKDPPPLSAQGAQVLTRVEEKMIRSLAEKRVDTNVYGVVESEDTAKPKRENEQNVKNRAREIKFNAHNQRSKAEEDAWLEVTNHYNAYRTEVLAELEKFASTRVKGKQRASAEDVDEWNVDEKALPAYFRGSRSLDLARGVVSSAIDKEGNLSSRLDDLEFTMDRLHTVANSALETTHLTEADLDRRFAMLNLSSRTQLGPSTAPPVGALSLYFPPSRSRPPPTTDPQDLLRALTRVDAERPQAQVGDAARRAVREVQRAVDAPGVAERRLTGVPPPTPRKPPGTPRRAVTPGRGR</sequence>
<organism evidence="2 3">
    <name type="scientific">Laetiporus sulphureus 93-53</name>
    <dbReference type="NCBI Taxonomy" id="1314785"/>
    <lineage>
        <taxon>Eukaryota</taxon>
        <taxon>Fungi</taxon>
        <taxon>Dikarya</taxon>
        <taxon>Basidiomycota</taxon>
        <taxon>Agaricomycotina</taxon>
        <taxon>Agaricomycetes</taxon>
        <taxon>Polyporales</taxon>
        <taxon>Laetiporus</taxon>
    </lineage>
</organism>
<feature type="compositionally biased region" description="Basic residues" evidence="1">
    <location>
        <begin position="216"/>
        <end position="227"/>
    </location>
</feature>
<feature type="region of interest" description="Disordered" evidence="1">
    <location>
        <begin position="494"/>
        <end position="592"/>
    </location>
</feature>
<proteinExistence type="predicted"/>
<reference evidence="2 3" key="1">
    <citation type="journal article" date="2016" name="Mol. Biol. Evol.">
        <title>Comparative Genomics of Early-Diverging Mushroom-Forming Fungi Provides Insights into the Origins of Lignocellulose Decay Capabilities.</title>
        <authorList>
            <person name="Nagy L.G."/>
            <person name="Riley R."/>
            <person name="Tritt A."/>
            <person name="Adam C."/>
            <person name="Daum C."/>
            <person name="Floudas D."/>
            <person name="Sun H."/>
            <person name="Yadav J.S."/>
            <person name="Pangilinan J."/>
            <person name="Larsson K.H."/>
            <person name="Matsuura K."/>
            <person name="Barry K."/>
            <person name="Labutti K."/>
            <person name="Kuo R."/>
            <person name="Ohm R.A."/>
            <person name="Bhattacharya S.S."/>
            <person name="Shirouzu T."/>
            <person name="Yoshinaga Y."/>
            <person name="Martin F.M."/>
            <person name="Grigoriev I.V."/>
            <person name="Hibbett D.S."/>
        </authorList>
    </citation>
    <scope>NUCLEOTIDE SEQUENCE [LARGE SCALE GENOMIC DNA]</scope>
    <source>
        <strain evidence="2 3">93-53</strain>
    </source>
</reference>
<dbReference type="EMBL" id="KV427673">
    <property type="protein sequence ID" value="KZT00942.1"/>
    <property type="molecule type" value="Genomic_DNA"/>
</dbReference>
<dbReference type="Proteomes" id="UP000076871">
    <property type="component" value="Unassembled WGS sequence"/>
</dbReference>
<dbReference type="InParanoid" id="A0A165BFF9"/>
<name>A0A165BFF9_9APHY</name>
<dbReference type="PANTHER" id="PTHR14778">
    <property type="entry name" value="KINETOCHORE-ASSOCIATED PROTEIN DSN1 HOMOLOG"/>
    <property type="match status" value="1"/>
</dbReference>
<dbReference type="GO" id="GO:0000444">
    <property type="term" value="C:MIS12/MIND type complex"/>
    <property type="evidence" value="ECO:0007669"/>
    <property type="project" value="InterPro"/>
</dbReference>
<gene>
    <name evidence="2" type="ORF">LAESUDRAFT_664952</name>
</gene>
<evidence type="ECO:0000313" key="3">
    <source>
        <dbReference type="Proteomes" id="UP000076871"/>
    </source>
</evidence>
<accession>A0A165BFF9</accession>
<feature type="compositionally biased region" description="Basic and acidic residues" evidence="1">
    <location>
        <begin position="545"/>
        <end position="555"/>
    </location>
</feature>
<evidence type="ECO:0000313" key="2">
    <source>
        <dbReference type="EMBL" id="KZT00942.1"/>
    </source>
</evidence>
<dbReference type="STRING" id="1314785.A0A165BFF9"/>
<dbReference type="Pfam" id="PF08202">
    <property type="entry name" value="MIS13"/>
    <property type="match status" value="1"/>
</dbReference>
<dbReference type="GO" id="GO:0051301">
    <property type="term" value="P:cell division"/>
    <property type="evidence" value="ECO:0007669"/>
    <property type="project" value="InterPro"/>
</dbReference>
<dbReference type="GO" id="GO:0007059">
    <property type="term" value="P:chromosome segregation"/>
    <property type="evidence" value="ECO:0007669"/>
    <property type="project" value="InterPro"/>
</dbReference>
<feature type="compositionally biased region" description="Polar residues" evidence="1">
    <location>
        <begin position="180"/>
        <end position="202"/>
    </location>
</feature>
<feature type="compositionally biased region" description="Low complexity" evidence="1">
    <location>
        <begin position="61"/>
        <end position="89"/>
    </location>
</feature>
<dbReference type="InterPro" id="IPR013218">
    <property type="entry name" value="Dsn1/Mis13"/>
</dbReference>
<evidence type="ECO:0000256" key="1">
    <source>
        <dbReference type="SAM" id="MobiDB-lite"/>
    </source>
</evidence>